<dbReference type="OrthoDB" id="19141at2759"/>
<evidence type="ECO:0000256" key="2">
    <source>
        <dbReference type="ARBA" id="ARBA00022555"/>
    </source>
</evidence>
<gene>
    <name evidence="6" type="ORF">CONCODRAFT_83517</name>
</gene>
<evidence type="ECO:0000256" key="3">
    <source>
        <dbReference type="ARBA" id="ARBA00022884"/>
    </source>
</evidence>
<keyword evidence="7" id="KW-1185">Reference proteome</keyword>
<dbReference type="Pfam" id="PF01588">
    <property type="entry name" value="tRNA_bind"/>
    <property type="match status" value="1"/>
</dbReference>
<organism evidence="6 7">
    <name type="scientific">Conidiobolus coronatus (strain ATCC 28846 / CBS 209.66 / NRRL 28638)</name>
    <name type="common">Delacroixia coronata</name>
    <dbReference type="NCBI Taxonomy" id="796925"/>
    <lineage>
        <taxon>Eukaryota</taxon>
        <taxon>Fungi</taxon>
        <taxon>Fungi incertae sedis</taxon>
        <taxon>Zoopagomycota</taxon>
        <taxon>Entomophthoromycotina</taxon>
        <taxon>Entomophthoromycetes</taxon>
        <taxon>Entomophthorales</taxon>
        <taxon>Ancylistaceae</taxon>
        <taxon>Conidiobolus</taxon>
    </lineage>
</organism>
<dbReference type="EMBL" id="KQ964436">
    <property type="protein sequence ID" value="KXN73495.1"/>
    <property type="molecule type" value="Genomic_DNA"/>
</dbReference>
<dbReference type="STRING" id="796925.A0A137PEV1"/>
<dbReference type="Gene3D" id="2.40.50.140">
    <property type="entry name" value="Nucleic acid-binding proteins"/>
    <property type="match status" value="1"/>
</dbReference>
<evidence type="ECO:0000256" key="1">
    <source>
        <dbReference type="ARBA" id="ARBA00022490"/>
    </source>
</evidence>
<dbReference type="InterPro" id="IPR002547">
    <property type="entry name" value="tRNA-bd_dom"/>
</dbReference>
<reference evidence="6 7" key="1">
    <citation type="journal article" date="2015" name="Genome Biol. Evol.">
        <title>Phylogenomic analyses indicate that early fungi evolved digesting cell walls of algal ancestors of land plants.</title>
        <authorList>
            <person name="Chang Y."/>
            <person name="Wang S."/>
            <person name="Sekimoto S."/>
            <person name="Aerts A.L."/>
            <person name="Choi C."/>
            <person name="Clum A."/>
            <person name="LaButti K.M."/>
            <person name="Lindquist E.A."/>
            <person name="Yee Ngan C."/>
            <person name="Ohm R.A."/>
            <person name="Salamov A.A."/>
            <person name="Grigoriev I.V."/>
            <person name="Spatafora J.W."/>
            <person name="Berbee M.L."/>
        </authorList>
    </citation>
    <scope>NUCLEOTIDE SEQUENCE [LARGE SCALE GENOMIC DNA]</scope>
    <source>
        <strain evidence="6 7">NRRL 28638</strain>
    </source>
</reference>
<evidence type="ECO:0000256" key="4">
    <source>
        <dbReference type="PROSITE-ProRule" id="PRU00209"/>
    </source>
</evidence>
<dbReference type="AlphaFoldDB" id="A0A137PEV1"/>
<evidence type="ECO:0000313" key="6">
    <source>
        <dbReference type="EMBL" id="KXN73495.1"/>
    </source>
</evidence>
<keyword evidence="1" id="KW-0963">Cytoplasm</keyword>
<name>A0A137PEV1_CONC2</name>
<protein>
    <submittedName>
        <fullName evidence="6">Nucleic acid-binding protein</fullName>
    </submittedName>
</protein>
<feature type="domain" description="TRNA-binding" evidence="5">
    <location>
        <begin position="48"/>
        <end position="156"/>
    </location>
</feature>
<dbReference type="GO" id="GO:0000049">
    <property type="term" value="F:tRNA binding"/>
    <property type="evidence" value="ECO:0007669"/>
    <property type="project" value="UniProtKB-UniRule"/>
</dbReference>
<proteinExistence type="predicted"/>
<keyword evidence="3 4" id="KW-0694">RNA-binding</keyword>
<dbReference type="InterPro" id="IPR012340">
    <property type="entry name" value="NA-bd_OB-fold"/>
</dbReference>
<sequence>MIKQVNQRVFNKLTQQSLYSQFSINRKLANLYSTQLEVDSSSQLVHKKFSDLDVRIGQVLKVEIHPNNDQQYVSKVQLTKDSDPITVVSGLVPFLKLNELEGQLVTLMMNLKSTKFRGILSEAMILCGTNNATEINQVKLRLLQPKLSIDTNTRVQLHSLPNLADPLAVIKKKNYEAEYASHFTTDSSCNGLFQNHQLVVLNPNDLSTPIPLVADGISNGIIH</sequence>
<dbReference type="SUPFAM" id="SSF50249">
    <property type="entry name" value="Nucleic acid-binding proteins"/>
    <property type="match status" value="1"/>
</dbReference>
<dbReference type="GO" id="GO:0004831">
    <property type="term" value="F:tyrosine-tRNA ligase activity"/>
    <property type="evidence" value="ECO:0007669"/>
    <property type="project" value="TreeGrafter"/>
</dbReference>
<keyword evidence="2 4" id="KW-0820">tRNA-binding</keyword>
<evidence type="ECO:0000313" key="7">
    <source>
        <dbReference type="Proteomes" id="UP000070444"/>
    </source>
</evidence>
<dbReference type="InterPro" id="IPR051270">
    <property type="entry name" value="Tyrosine-tRNA_ligase_regulator"/>
</dbReference>
<accession>A0A137PEV1</accession>
<dbReference type="PANTHER" id="PTHR11586:SF43">
    <property type="entry name" value="TYROSINE--TRNA LIGASE, CYTOPLASMIC"/>
    <property type="match status" value="1"/>
</dbReference>
<dbReference type="PROSITE" id="PS50886">
    <property type="entry name" value="TRBD"/>
    <property type="match status" value="1"/>
</dbReference>
<dbReference type="Proteomes" id="UP000070444">
    <property type="component" value="Unassembled WGS sequence"/>
</dbReference>
<evidence type="ECO:0000259" key="5">
    <source>
        <dbReference type="PROSITE" id="PS50886"/>
    </source>
</evidence>
<dbReference type="PANTHER" id="PTHR11586">
    <property type="entry name" value="TRNA-AMINOACYLATION COFACTOR ARC1 FAMILY MEMBER"/>
    <property type="match status" value="1"/>
</dbReference>